<keyword evidence="7" id="KW-0378">Hydrolase</keyword>
<feature type="region of interest" description="Disordered" evidence="15">
    <location>
        <begin position="910"/>
        <end position="947"/>
    </location>
</feature>
<dbReference type="PANTHER" id="PTHR13723:SF20">
    <property type="entry name" value="A DISINTEGRIN AND METALLOPROTEINASE WITH THROMBOSPONDIN MOTIFS 13"/>
    <property type="match status" value="1"/>
</dbReference>
<keyword evidence="10 13" id="KW-1015">Disulfide bond</keyword>
<accession>A0A8C3IAL8</accession>
<keyword evidence="6" id="KW-0677">Repeat</keyword>
<protein>
    <submittedName>
        <fullName evidence="17">ADAM metallopeptidase with thrombospondin type 1 motif 13</fullName>
    </submittedName>
</protein>
<dbReference type="GO" id="GO:0043171">
    <property type="term" value="P:peptide catabolic process"/>
    <property type="evidence" value="ECO:0007669"/>
    <property type="project" value="Ensembl"/>
</dbReference>
<keyword evidence="4 12" id="KW-0479">Metal-binding</keyword>
<feature type="domain" description="Peptidase M12B" evidence="16">
    <location>
        <begin position="37"/>
        <end position="231"/>
    </location>
</feature>
<sequence length="947" mass="103940">FLKALDAEDVFSYFGTSAVLDGIKSPRLWKRAEGRVMHLELLVVVGPDVYQFHKEDTERYILTNLNIGAELLRDASLGAQLRVHLMRMMVLTEPEVGMNITTNITSSLVSVCEWSKKVNPQSDSDPLHADLVLYVTRSGASQPGVETALRSCNITPGDQLEIIDNASRPFISCGSFGLHHDGEGNRCSGSGNVMGSEGYRNSVDLVWSDCSREQFLAFLRTGQASCLNDLPDLEGSIPGWKPGLYYGADEQCKIAFGSAATACTFARNDIDMCRVLSCHTHRADQTSCTRLLVPLLDGTECGINKWCSKGRCSSLEELTPVAVVHGQWSSWSPLTACSRSCGGGVVTRRRLCNNPRPAFGGQECRGADLQAEMCNTQACLTSQLEFMADQCAATNVKPLYLIPEVPFFYKWTSAAAYAKGDTLCKHMCKAEKKNFMVSRGVSFTDGTRCEQNNGRAEAAFDLCVMGSCRVFGCDGRMDSGMVLDSCRVCGGDNATCTRVSGSYAEGKAKEYVTFLALPHKTTLVYVANRKPLFTHLAVKVQGRYVVAGRERISLNTTYPSVIEDNQIKYRVFLTEDNLPSLEEVHVDGPTQEDIEIQVYRKYGKEYGDVTNPDITFSYFIPKEKQTHVWIPQFRTCSVSCGEGVLLVDHSCFDQTRNEITDDQQCLETPQPSSRQEPCAMAPCPQGWVAGDFGPCSATCGGGAMERLVRCMKKEGGLILTLPDSKCTDAPKPASTKACSTEPCPIRWKESELGKCSAICGVGVTQQNVTCVQILDGLETTVDDSLCPAEEKPLAFVPCVVNICPLGWNTVSTLAWLMGNLTHWPVEDPRLGRTIFLLEVERVLRTEDSSLVQRMGSAVSRQGSVVWVLVQMFSPFLSPPSWEVKELAACPVSCGGGRIPLSLRCVRQEGNTTRPLPHSKCGRMPRPDSTKECGTDPWPGPGTRWKRL</sequence>
<evidence type="ECO:0000313" key="17">
    <source>
        <dbReference type="Ensembl" id="ENSCPBP00000030013.1"/>
    </source>
</evidence>
<evidence type="ECO:0000256" key="10">
    <source>
        <dbReference type="ARBA" id="ARBA00023157"/>
    </source>
</evidence>
<dbReference type="GO" id="GO:0046872">
    <property type="term" value="F:metal ion binding"/>
    <property type="evidence" value="ECO:0007669"/>
    <property type="project" value="UniProtKB-KW"/>
</dbReference>
<dbReference type="PANTHER" id="PTHR13723">
    <property type="entry name" value="ADAMTS A DISINTEGRIN AND METALLOPROTEASE WITH THROMBOSPONDIN MOTIFS PROTEASE"/>
    <property type="match status" value="1"/>
</dbReference>
<comment type="cofactor">
    <cofactor evidence="12">
        <name>Zn(2+)</name>
        <dbReference type="ChEBI" id="CHEBI:29105"/>
    </cofactor>
    <text evidence="12">Binds 1 zinc ion per subunit.</text>
</comment>
<dbReference type="SUPFAM" id="SSF82895">
    <property type="entry name" value="TSP-1 type 1 repeat"/>
    <property type="match status" value="3"/>
</dbReference>
<dbReference type="InterPro" id="IPR024079">
    <property type="entry name" value="MetalloPept_cat_dom_sf"/>
</dbReference>
<dbReference type="InterPro" id="IPR010294">
    <property type="entry name" value="ADAMTS_spacer1"/>
</dbReference>
<keyword evidence="8 12" id="KW-0862">Zinc</keyword>
<dbReference type="SMART" id="SM00209">
    <property type="entry name" value="TSP1"/>
    <property type="match status" value="4"/>
</dbReference>
<dbReference type="FunFam" id="2.20.100.10:FF:000007">
    <property type="entry name" value="Thrombospondin 1"/>
    <property type="match status" value="1"/>
</dbReference>
<dbReference type="InterPro" id="IPR036383">
    <property type="entry name" value="TSP1_rpt_sf"/>
</dbReference>
<feature type="binding site" evidence="12">
    <location>
        <position position="229"/>
    </location>
    <ligand>
        <name>Ca(2+)</name>
        <dbReference type="ChEBI" id="CHEBI:29108"/>
        <label>2</label>
    </ligand>
</feature>
<feature type="binding site" evidence="12">
    <location>
        <position position="123"/>
    </location>
    <ligand>
        <name>Ca(2+)</name>
        <dbReference type="ChEBI" id="CHEBI:29108"/>
        <label>1</label>
    </ligand>
</feature>
<dbReference type="Pfam" id="PF19030">
    <property type="entry name" value="TSP1_ADAMTS"/>
    <property type="match status" value="4"/>
</dbReference>
<evidence type="ECO:0000256" key="4">
    <source>
        <dbReference type="ARBA" id="ARBA00022723"/>
    </source>
</evidence>
<dbReference type="InterPro" id="IPR041645">
    <property type="entry name" value="ADAMTS_CR_2"/>
</dbReference>
<dbReference type="GO" id="GO:0006508">
    <property type="term" value="P:proteolysis"/>
    <property type="evidence" value="ECO:0007669"/>
    <property type="project" value="UniProtKB-KW"/>
</dbReference>
<dbReference type="Pfam" id="PF00090">
    <property type="entry name" value="TSP_1"/>
    <property type="match status" value="1"/>
</dbReference>
<dbReference type="GO" id="GO:0031012">
    <property type="term" value="C:extracellular matrix"/>
    <property type="evidence" value="ECO:0007669"/>
    <property type="project" value="TreeGrafter"/>
</dbReference>
<dbReference type="InterPro" id="IPR000884">
    <property type="entry name" value="TSP1_rpt"/>
</dbReference>
<dbReference type="GO" id="GO:0005615">
    <property type="term" value="C:extracellular space"/>
    <property type="evidence" value="ECO:0007669"/>
    <property type="project" value="Ensembl"/>
</dbReference>
<feature type="binding site" evidence="12">
    <location>
        <position position="180"/>
    </location>
    <ligand>
        <name>Zn(2+)</name>
        <dbReference type="ChEBI" id="CHEBI:29105"/>
        <note>catalytic</note>
    </ligand>
</feature>
<feature type="binding site" evidence="12">
    <location>
        <position position="229"/>
    </location>
    <ligand>
        <name>Ca(2+)</name>
        <dbReference type="ChEBI" id="CHEBI:29108"/>
        <label>1</label>
    </ligand>
</feature>
<feature type="disulfide bond" evidence="13">
    <location>
        <begin position="337"/>
        <end position="374"/>
    </location>
</feature>
<dbReference type="FunFam" id="2.60.120.830:FF:000003">
    <property type="entry name" value="ADAM metallopeptidase with thrombospondin type 1 motif 13"/>
    <property type="match status" value="1"/>
</dbReference>
<evidence type="ECO:0000313" key="18">
    <source>
        <dbReference type="Proteomes" id="UP000694380"/>
    </source>
</evidence>
<keyword evidence="9" id="KW-0482">Metalloprotease</keyword>
<dbReference type="OMA" id="XGSELLR"/>
<evidence type="ECO:0000256" key="6">
    <source>
        <dbReference type="ARBA" id="ARBA00022737"/>
    </source>
</evidence>
<dbReference type="Pfam" id="PF19236">
    <property type="entry name" value="ADAMTS_CR_3"/>
    <property type="match status" value="1"/>
</dbReference>
<feature type="disulfide bond" evidence="13">
    <location>
        <begin position="341"/>
        <end position="379"/>
    </location>
</feature>
<reference evidence="17" key="1">
    <citation type="submission" date="2025-08" db="UniProtKB">
        <authorList>
            <consortium name="Ensembl"/>
        </authorList>
    </citation>
    <scope>IDENTIFICATION</scope>
</reference>
<evidence type="ECO:0000256" key="2">
    <source>
        <dbReference type="ARBA" id="ARBA00022525"/>
    </source>
</evidence>
<evidence type="ECO:0000256" key="5">
    <source>
        <dbReference type="ARBA" id="ARBA00022729"/>
    </source>
</evidence>
<feature type="disulfide bond" evidence="13">
    <location>
        <begin position="301"/>
        <end position="312"/>
    </location>
</feature>
<gene>
    <name evidence="17" type="primary">ADAMTS13</name>
</gene>
<dbReference type="InterPro" id="IPR013273">
    <property type="entry name" value="ADAMTS/ADAMTS-like"/>
</dbReference>
<feature type="binding site" evidence="12">
    <location>
        <position position="130"/>
    </location>
    <ligand>
        <name>Ca(2+)</name>
        <dbReference type="ChEBI" id="CHEBI:29108"/>
        <label>1</label>
    </ligand>
</feature>
<organism evidence="17 18">
    <name type="scientific">Chrysemys picta bellii</name>
    <name type="common">Western painted turtle</name>
    <name type="synonym">Emys bellii</name>
    <dbReference type="NCBI Taxonomy" id="8478"/>
    <lineage>
        <taxon>Eukaryota</taxon>
        <taxon>Metazoa</taxon>
        <taxon>Chordata</taxon>
        <taxon>Craniata</taxon>
        <taxon>Vertebrata</taxon>
        <taxon>Euteleostomi</taxon>
        <taxon>Archelosauria</taxon>
        <taxon>Testudinata</taxon>
        <taxon>Testudines</taxon>
        <taxon>Cryptodira</taxon>
        <taxon>Durocryptodira</taxon>
        <taxon>Testudinoidea</taxon>
        <taxon>Emydidae</taxon>
        <taxon>Chrysemys</taxon>
    </lineage>
</organism>
<evidence type="ECO:0000256" key="8">
    <source>
        <dbReference type="ARBA" id="ARBA00022833"/>
    </source>
</evidence>
<evidence type="ECO:0000256" key="13">
    <source>
        <dbReference type="PIRSR" id="PIRSR613273-3"/>
    </source>
</evidence>
<dbReference type="InterPro" id="IPR045371">
    <property type="entry name" value="ADAMTS_CR_3"/>
</dbReference>
<keyword evidence="11" id="KW-0325">Glycoprotein</keyword>
<feature type="disulfide bond" evidence="13">
    <location>
        <begin position="263"/>
        <end position="288"/>
    </location>
</feature>
<evidence type="ECO:0000256" key="11">
    <source>
        <dbReference type="ARBA" id="ARBA00023180"/>
    </source>
</evidence>
<dbReference type="Pfam" id="PF01421">
    <property type="entry name" value="Reprolysin"/>
    <property type="match status" value="1"/>
</dbReference>
<feature type="compositionally biased region" description="Basic and acidic residues" evidence="15">
    <location>
        <begin position="924"/>
        <end position="933"/>
    </location>
</feature>
<comment type="caution">
    <text evidence="14">Lacks conserved residue(s) required for the propagation of feature annotation.</text>
</comment>
<dbReference type="GO" id="GO:0030198">
    <property type="term" value="P:extracellular matrix organization"/>
    <property type="evidence" value="ECO:0007669"/>
    <property type="project" value="InterPro"/>
</dbReference>
<feature type="binding site" evidence="12">
    <location>
        <position position="123"/>
    </location>
    <ligand>
        <name>Ca(2+)</name>
        <dbReference type="ChEBI" id="CHEBI:29108"/>
        <label>2</label>
    </ligand>
</feature>
<proteinExistence type="predicted"/>
<keyword evidence="18" id="KW-1185">Reference proteome</keyword>
<dbReference type="Pfam" id="PF17771">
    <property type="entry name" value="ADAMTS_CR_2"/>
    <property type="match status" value="1"/>
</dbReference>
<comment type="subcellular location">
    <subcellularLocation>
        <location evidence="1">Secreted</location>
    </subcellularLocation>
</comment>
<dbReference type="FunFam" id="2.20.100.10:FF:000005">
    <property type="entry name" value="ADAM metallopeptidase with thrombospondin type 1 motif 9"/>
    <property type="match status" value="1"/>
</dbReference>
<feature type="binding site" evidence="12">
    <location>
        <position position="40"/>
    </location>
    <ligand>
        <name>Ca(2+)</name>
        <dbReference type="ChEBI" id="CHEBI:29108"/>
        <label>1</label>
    </ligand>
</feature>
<keyword evidence="12" id="KW-0106">Calcium</keyword>
<dbReference type="Gene3D" id="2.60.120.830">
    <property type="match status" value="1"/>
</dbReference>
<evidence type="ECO:0000256" key="9">
    <source>
        <dbReference type="ARBA" id="ARBA00023049"/>
    </source>
</evidence>
<feature type="binding site" evidence="12">
    <location>
        <position position="40"/>
    </location>
    <ligand>
        <name>Ca(2+)</name>
        <dbReference type="ChEBI" id="CHEBI:29108"/>
        <label>2</label>
    </ligand>
</feature>
<keyword evidence="3" id="KW-0645">Protease</keyword>
<evidence type="ECO:0000256" key="7">
    <source>
        <dbReference type="ARBA" id="ARBA00022801"/>
    </source>
</evidence>
<keyword evidence="5" id="KW-0732">Signal</keyword>
<dbReference type="Gene3D" id="3.40.1620.60">
    <property type="match status" value="1"/>
</dbReference>
<feature type="binding site" evidence="12">
    <location>
        <position position="226"/>
    </location>
    <ligand>
        <name>Ca(2+)</name>
        <dbReference type="ChEBI" id="CHEBI:29108"/>
        <label>1</label>
    </ligand>
</feature>
<dbReference type="AlphaFoldDB" id="A0A8C3IAL8"/>
<dbReference type="InterPro" id="IPR050439">
    <property type="entry name" value="ADAMTS_ADAMTS-like"/>
</dbReference>
<dbReference type="GeneTree" id="ENSGT00940000158379"/>
<evidence type="ECO:0000256" key="15">
    <source>
        <dbReference type="SAM" id="MobiDB-lite"/>
    </source>
</evidence>
<evidence type="ECO:0000256" key="3">
    <source>
        <dbReference type="ARBA" id="ARBA00022670"/>
    </source>
</evidence>
<dbReference type="Proteomes" id="UP000694380">
    <property type="component" value="Unplaced"/>
</dbReference>
<dbReference type="PRINTS" id="PR01857">
    <property type="entry name" value="ADAMTSFAMILY"/>
</dbReference>
<dbReference type="Gene3D" id="2.20.100.10">
    <property type="entry name" value="Thrombospondin type-1 (TSP1) repeat"/>
    <property type="match status" value="2"/>
</dbReference>
<name>A0A8C3IAL8_CHRPI</name>
<feature type="disulfide bond" evidence="13">
    <location>
        <begin position="273"/>
        <end position="307"/>
    </location>
</feature>
<reference evidence="17" key="2">
    <citation type="submission" date="2025-09" db="UniProtKB">
        <authorList>
            <consortium name="Ensembl"/>
        </authorList>
    </citation>
    <scope>IDENTIFICATION</scope>
</reference>
<evidence type="ECO:0000256" key="14">
    <source>
        <dbReference type="PROSITE-ProRule" id="PRU00276"/>
    </source>
</evidence>
<dbReference type="Pfam" id="PF05986">
    <property type="entry name" value="ADAMTS_spacer1"/>
    <property type="match status" value="1"/>
</dbReference>
<evidence type="ECO:0000256" key="12">
    <source>
        <dbReference type="PIRSR" id="PIRSR613273-2"/>
    </source>
</evidence>
<dbReference type="Ensembl" id="ENSCPBT00000035337.1">
    <property type="protein sequence ID" value="ENSCPBP00000030013.1"/>
    <property type="gene ID" value="ENSCPBG00000021151.1"/>
</dbReference>
<dbReference type="SUPFAM" id="SSF55486">
    <property type="entry name" value="Metalloproteases ('zincins'), catalytic domain"/>
    <property type="match status" value="1"/>
</dbReference>
<dbReference type="InterPro" id="IPR001590">
    <property type="entry name" value="Peptidase_M12B"/>
</dbReference>
<feature type="disulfide bond" evidence="13">
    <location>
        <begin position="252"/>
        <end position="278"/>
    </location>
</feature>
<dbReference type="Gene3D" id="3.40.390.10">
    <property type="entry name" value="Collagenase (Catalytic Domain)"/>
    <property type="match status" value="1"/>
</dbReference>
<dbReference type="PROSITE" id="PS50092">
    <property type="entry name" value="TSP1"/>
    <property type="match status" value="3"/>
</dbReference>
<evidence type="ECO:0000259" key="16">
    <source>
        <dbReference type="PROSITE" id="PS50215"/>
    </source>
</evidence>
<dbReference type="PROSITE" id="PS50215">
    <property type="entry name" value="ADAM_MEPRO"/>
    <property type="match status" value="1"/>
</dbReference>
<evidence type="ECO:0000256" key="1">
    <source>
        <dbReference type="ARBA" id="ARBA00004613"/>
    </source>
</evidence>
<feature type="disulfide bond" evidence="13">
    <location>
        <begin position="112"/>
        <end position="152"/>
    </location>
</feature>
<dbReference type="GO" id="GO:0004222">
    <property type="term" value="F:metalloendopeptidase activity"/>
    <property type="evidence" value="ECO:0007669"/>
    <property type="project" value="InterPro"/>
</dbReference>
<feature type="disulfide bond" evidence="13">
    <location>
        <begin position="352"/>
        <end position="364"/>
    </location>
</feature>
<keyword evidence="2" id="KW-0964">Secreted</keyword>
<feature type="disulfide bond" evidence="13">
    <location>
        <begin position="187"/>
        <end position="210"/>
    </location>
</feature>